<dbReference type="GO" id="GO:0016616">
    <property type="term" value="F:oxidoreductase activity, acting on the CH-OH group of donors, NAD or NADP as acceptor"/>
    <property type="evidence" value="ECO:0007669"/>
    <property type="project" value="TreeGrafter"/>
</dbReference>
<proteinExistence type="inferred from homology"/>
<dbReference type="PRINTS" id="PR00081">
    <property type="entry name" value="GDHRDH"/>
</dbReference>
<dbReference type="PANTHER" id="PTHR42760">
    <property type="entry name" value="SHORT-CHAIN DEHYDROGENASES/REDUCTASES FAMILY MEMBER"/>
    <property type="match status" value="1"/>
</dbReference>
<dbReference type="Proteomes" id="UP001271007">
    <property type="component" value="Unassembled WGS sequence"/>
</dbReference>
<dbReference type="AlphaFoldDB" id="A0AAJ0GJ45"/>
<gene>
    <name evidence="3" type="ORF">LTR09_000082</name>
</gene>
<dbReference type="Pfam" id="PF13561">
    <property type="entry name" value="adh_short_C2"/>
    <property type="match status" value="1"/>
</dbReference>
<reference evidence="3" key="1">
    <citation type="submission" date="2023-04" db="EMBL/GenBank/DDBJ databases">
        <title>Black Yeasts Isolated from many extreme environments.</title>
        <authorList>
            <person name="Coleine C."/>
            <person name="Stajich J.E."/>
            <person name="Selbmann L."/>
        </authorList>
    </citation>
    <scope>NUCLEOTIDE SEQUENCE</scope>
    <source>
        <strain evidence="3">CCFEE 5312</strain>
    </source>
</reference>
<dbReference type="EMBL" id="JAWDJX010000001">
    <property type="protein sequence ID" value="KAK3058518.1"/>
    <property type="molecule type" value="Genomic_DNA"/>
</dbReference>
<evidence type="ECO:0000256" key="2">
    <source>
        <dbReference type="ARBA" id="ARBA00022857"/>
    </source>
</evidence>
<sequence length="268" mass="28416">MDVPGFALITGAASGMGRETAKKFAQDGAAGVALLDLNAEALEKVKSEVQPLSQNKDFKIVTHALDVSNEDEVNKVVSSVKEAFGRIDYVVNSAGIAFKHEGGGAFAETKDYRKVLAVNLDGTFFVMRAAAKIMLEQSPLKSTIDGRELQRGSIVNFASVAGLTGIGLSTAYCASKHAVIGLTKTMSEDYARRGLRINAVCPGYMDTPMTRQNPDIARALEDRAANWTPMGRAGQPGEVADAVIFLSGGRSSFITGSAMVVDGGYTER</sequence>
<dbReference type="FunFam" id="3.40.50.720:FF:000084">
    <property type="entry name" value="Short-chain dehydrogenase reductase"/>
    <property type="match status" value="1"/>
</dbReference>
<organism evidence="3 4">
    <name type="scientific">Extremus antarcticus</name>
    <dbReference type="NCBI Taxonomy" id="702011"/>
    <lineage>
        <taxon>Eukaryota</taxon>
        <taxon>Fungi</taxon>
        <taxon>Dikarya</taxon>
        <taxon>Ascomycota</taxon>
        <taxon>Pezizomycotina</taxon>
        <taxon>Dothideomycetes</taxon>
        <taxon>Dothideomycetidae</taxon>
        <taxon>Mycosphaerellales</taxon>
        <taxon>Extremaceae</taxon>
        <taxon>Extremus</taxon>
    </lineage>
</organism>
<dbReference type="Gene3D" id="3.40.50.720">
    <property type="entry name" value="NAD(P)-binding Rossmann-like Domain"/>
    <property type="match status" value="1"/>
</dbReference>
<evidence type="ECO:0000313" key="4">
    <source>
        <dbReference type="Proteomes" id="UP001271007"/>
    </source>
</evidence>
<dbReference type="InterPro" id="IPR036291">
    <property type="entry name" value="NAD(P)-bd_dom_sf"/>
</dbReference>
<accession>A0AAJ0GJ45</accession>
<evidence type="ECO:0000313" key="3">
    <source>
        <dbReference type="EMBL" id="KAK3058518.1"/>
    </source>
</evidence>
<dbReference type="CDD" id="cd05233">
    <property type="entry name" value="SDR_c"/>
    <property type="match status" value="1"/>
</dbReference>
<dbReference type="SUPFAM" id="SSF51735">
    <property type="entry name" value="NAD(P)-binding Rossmann-fold domains"/>
    <property type="match status" value="1"/>
</dbReference>
<dbReference type="PROSITE" id="PS00061">
    <property type="entry name" value="ADH_SHORT"/>
    <property type="match status" value="1"/>
</dbReference>
<dbReference type="InterPro" id="IPR020904">
    <property type="entry name" value="Sc_DH/Rdtase_CS"/>
</dbReference>
<comment type="similarity">
    <text evidence="1">Belongs to the short-chain dehydrogenases/reductases (SDR) family.</text>
</comment>
<keyword evidence="4" id="KW-1185">Reference proteome</keyword>
<comment type="caution">
    <text evidence="3">The sequence shown here is derived from an EMBL/GenBank/DDBJ whole genome shotgun (WGS) entry which is preliminary data.</text>
</comment>
<dbReference type="InterPro" id="IPR002347">
    <property type="entry name" value="SDR_fam"/>
</dbReference>
<evidence type="ECO:0000256" key="1">
    <source>
        <dbReference type="ARBA" id="ARBA00006484"/>
    </source>
</evidence>
<name>A0AAJ0GJ45_9PEZI</name>
<keyword evidence="2" id="KW-0521">NADP</keyword>
<dbReference type="PRINTS" id="PR00080">
    <property type="entry name" value="SDRFAMILY"/>
</dbReference>
<protein>
    <submittedName>
        <fullName evidence="3">Uncharacterized protein</fullName>
    </submittedName>
</protein>